<protein>
    <submittedName>
        <fullName evidence="2">Uncharacterized protein</fullName>
    </submittedName>
</protein>
<accession>A0AAV6Z412</accession>
<evidence type="ECO:0000313" key="2">
    <source>
        <dbReference type="EMBL" id="KAG8542060.1"/>
    </source>
</evidence>
<keyword evidence="1" id="KW-1133">Transmembrane helix</keyword>
<keyword evidence="1" id="KW-0472">Membrane</keyword>
<keyword evidence="3" id="KW-1185">Reference proteome</keyword>
<name>A0AAV6Z412_ENGPU</name>
<keyword evidence="1" id="KW-0812">Transmembrane</keyword>
<gene>
    <name evidence="2" type="ORF">GDO81_027566</name>
</gene>
<evidence type="ECO:0000313" key="3">
    <source>
        <dbReference type="Proteomes" id="UP000824782"/>
    </source>
</evidence>
<organism evidence="2 3">
    <name type="scientific">Engystomops pustulosus</name>
    <name type="common">Tungara frog</name>
    <name type="synonym">Physalaemus pustulosus</name>
    <dbReference type="NCBI Taxonomy" id="76066"/>
    <lineage>
        <taxon>Eukaryota</taxon>
        <taxon>Metazoa</taxon>
        <taxon>Chordata</taxon>
        <taxon>Craniata</taxon>
        <taxon>Vertebrata</taxon>
        <taxon>Euteleostomi</taxon>
        <taxon>Amphibia</taxon>
        <taxon>Batrachia</taxon>
        <taxon>Anura</taxon>
        <taxon>Neobatrachia</taxon>
        <taxon>Hyloidea</taxon>
        <taxon>Leptodactylidae</taxon>
        <taxon>Leiuperinae</taxon>
        <taxon>Engystomops</taxon>
    </lineage>
</organism>
<dbReference type="AlphaFoldDB" id="A0AAV6Z412"/>
<proteinExistence type="predicted"/>
<dbReference type="CDD" id="cd12087">
    <property type="entry name" value="TM_EGFR-like"/>
    <property type="match status" value="1"/>
</dbReference>
<sequence>MDSAIIIGIVIGNFAALILIIVGAYFFMKRHLEKKHQGRGAPDPGTQEKESVYQELQGQKNDIYQDLKVPTL</sequence>
<feature type="transmembrane region" description="Helical" evidence="1">
    <location>
        <begin position="6"/>
        <end position="27"/>
    </location>
</feature>
<dbReference type="Proteomes" id="UP000824782">
    <property type="component" value="Unassembled WGS sequence"/>
</dbReference>
<dbReference type="EMBL" id="WNYA01005797">
    <property type="protein sequence ID" value="KAG8542060.1"/>
    <property type="molecule type" value="Genomic_DNA"/>
</dbReference>
<comment type="caution">
    <text evidence="2">The sequence shown here is derived from an EMBL/GenBank/DDBJ whole genome shotgun (WGS) entry which is preliminary data.</text>
</comment>
<evidence type="ECO:0000256" key="1">
    <source>
        <dbReference type="SAM" id="Phobius"/>
    </source>
</evidence>
<reference evidence="2" key="1">
    <citation type="thesis" date="2020" institute="ProQuest LLC" country="789 East Eisenhower Parkway, Ann Arbor, MI, USA">
        <title>Comparative Genomics and Chromosome Evolution.</title>
        <authorList>
            <person name="Mudd A.B."/>
        </authorList>
    </citation>
    <scope>NUCLEOTIDE SEQUENCE</scope>
    <source>
        <strain evidence="2">237g6f4</strain>
        <tissue evidence="2">Blood</tissue>
    </source>
</reference>